<reference evidence="2 3" key="1">
    <citation type="submission" date="2024-06" db="EMBL/GenBank/DDBJ databases">
        <title>The Natural Products Discovery Center: Release of the First 8490 Sequenced Strains for Exploring Actinobacteria Biosynthetic Diversity.</title>
        <authorList>
            <person name="Kalkreuter E."/>
            <person name="Kautsar S.A."/>
            <person name="Yang D."/>
            <person name="Bader C.D."/>
            <person name="Teijaro C.N."/>
            <person name="Fluegel L."/>
            <person name="Davis C.M."/>
            <person name="Simpson J.R."/>
            <person name="Lauterbach L."/>
            <person name="Steele A.D."/>
            <person name="Gui C."/>
            <person name="Meng S."/>
            <person name="Li G."/>
            <person name="Viehrig K."/>
            <person name="Ye F."/>
            <person name="Su P."/>
            <person name="Kiefer A.F."/>
            <person name="Nichols A."/>
            <person name="Cepeda A.J."/>
            <person name="Yan W."/>
            <person name="Fan B."/>
            <person name="Jiang Y."/>
            <person name="Adhikari A."/>
            <person name="Zheng C.-J."/>
            <person name="Schuster L."/>
            <person name="Cowan T.M."/>
            <person name="Smanski M.J."/>
            <person name="Chevrette M.G."/>
            <person name="De Carvalho L.P.S."/>
            <person name="Shen B."/>
        </authorList>
    </citation>
    <scope>NUCLEOTIDE SEQUENCE [LARGE SCALE GENOMIC DNA]</scope>
    <source>
        <strain evidence="2 3">NPDC000234</strain>
    </source>
</reference>
<organism evidence="2 3">
    <name type="scientific">Streptomyces hyaluromycini</name>
    <dbReference type="NCBI Taxonomy" id="1377993"/>
    <lineage>
        <taxon>Bacteria</taxon>
        <taxon>Bacillati</taxon>
        <taxon>Actinomycetota</taxon>
        <taxon>Actinomycetes</taxon>
        <taxon>Kitasatosporales</taxon>
        <taxon>Streptomycetaceae</taxon>
        <taxon>Streptomyces</taxon>
    </lineage>
</organism>
<sequence>MATKRTSTGNQDVSLQVRQVSQALKSVYLDSGLIDSSDLAGKTGEDLEKRVLSRALTAQAVRIVTGFSPQDAALTVIDGVADKGIDAIAVVDGPDPHVYLVQGKWSKDARAKGERETVWELLAGLRLIDDEDFAAFNPRGRQLAEYAKAVMAKRPTKVTQVVVLMRADEVSEGFRHALVDGEKEFNRHGEVLDHRIILASEVWASIREDLAPQPVQLRVDLFPWFAVSAPYESYQGIAGAAQVAQWLEHGADLFSLTIRNPLGRTPINNELIGTLTEEPDNFWYFNNGVTVLCESVDRTHQSIRNPQARPITLTLHNASVVNGAQTVRSVAEAVISDEAAADAQVGVRIIVTGEAVELAKRTIQATNRQNRVEPRDFIALDPIQAGILEEMRAELGLEYSVRRSELDPTEDTGCSVVEAACALACAHPDSQYAVRMGATLDVLWERGSQGIYDVLFRPQPSVYLLWNSVQILREVRRTLHALRPGYEGRGAALADHGLYLLVHLVFRCLNTESIDEPDPKQGWATAAVAEVPGLVQELLPAVAEAINGLYGERSQIRAVCADVPRSRQVVDHVMRLFAGSEGLPPADKYRRVSPQRKLRRPNTIHVLVDNRVLEEGAPLVLTTDYPVEAEALKDWLAEDDKRGRATWTNHRTKPILWAADGKQYSPSGLISRMWELAEWEERPLANQGTARWVTETGETLAGLARRVLGELEEPDEEESTPSVVLINESGCVFNSAELQAP</sequence>
<proteinExistence type="predicted"/>
<gene>
    <name evidence="2" type="ORF">ABT404_17715</name>
</gene>
<feature type="domain" description="Abortive phage infection protein C-terminal" evidence="1">
    <location>
        <begin position="258"/>
        <end position="410"/>
    </location>
</feature>
<protein>
    <submittedName>
        <fullName evidence="2">AIPR family protein</fullName>
    </submittedName>
</protein>
<accession>A0ABV1WWZ2</accession>
<comment type="caution">
    <text evidence="2">The sequence shown here is derived from an EMBL/GenBank/DDBJ whole genome shotgun (WGS) entry which is preliminary data.</text>
</comment>
<evidence type="ECO:0000313" key="3">
    <source>
        <dbReference type="Proteomes" id="UP001474181"/>
    </source>
</evidence>
<dbReference type="InterPro" id="IPR018891">
    <property type="entry name" value="AIPR_C"/>
</dbReference>
<name>A0ABV1WWZ2_9ACTN</name>
<keyword evidence="3" id="KW-1185">Reference proteome</keyword>
<dbReference type="EMBL" id="JBEPEK010000111">
    <property type="protein sequence ID" value="MER7181289.1"/>
    <property type="molecule type" value="Genomic_DNA"/>
</dbReference>
<evidence type="ECO:0000313" key="2">
    <source>
        <dbReference type="EMBL" id="MER7181289.1"/>
    </source>
</evidence>
<dbReference type="RefSeq" id="WP_350781997.1">
    <property type="nucleotide sequence ID" value="NZ_JBEPEK010000111.1"/>
</dbReference>
<dbReference type="Proteomes" id="UP001474181">
    <property type="component" value="Unassembled WGS sequence"/>
</dbReference>
<evidence type="ECO:0000259" key="1">
    <source>
        <dbReference type="Pfam" id="PF10592"/>
    </source>
</evidence>
<dbReference type="Pfam" id="PF10592">
    <property type="entry name" value="AIPR"/>
    <property type="match status" value="1"/>
</dbReference>